<feature type="region of interest" description="Disordered" evidence="2">
    <location>
        <begin position="168"/>
        <end position="217"/>
    </location>
</feature>
<evidence type="ECO:0000313" key="4">
    <source>
        <dbReference type="EMBL" id="OAY43299.1"/>
    </source>
</evidence>
<feature type="compositionally biased region" description="Polar residues" evidence="2">
    <location>
        <begin position="192"/>
        <end position="217"/>
    </location>
</feature>
<keyword evidence="1" id="KW-0862">Zinc</keyword>
<sequence length="217" mass="24328">MELISECKEMVPISHSNKGLWHLPIANWSAPQINREIDFSTEKFWIQIHGLAPAQWKKENAESIGNLVENRRDWIKVKHERLPTFCYACGIIGHIAKLCNNKALLEEGCAKNQNKSSFGPWLHAKTPLSTSLFDKPRKPGNPSQFPKFASFGSFSFCFNLPDNLQIFPSPGIRPDPKEGHRSKTHQIICSKDGSTSRAWASDPRQSGSDTSTSPIGE</sequence>
<name>A0A2C9VDS7_MANES</name>
<organism evidence="4">
    <name type="scientific">Manihot esculenta</name>
    <name type="common">Cassava</name>
    <name type="synonym">Jatropha manihot</name>
    <dbReference type="NCBI Taxonomy" id="3983"/>
    <lineage>
        <taxon>Eukaryota</taxon>
        <taxon>Viridiplantae</taxon>
        <taxon>Streptophyta</taxon>
        <taxon>Embryophyta</taxon>
        <taxon>Tracheophyta</taxon>
        <taxon>Spermatophyta</taxon>
        <taxon>Magnoliopsida</taxon>
        <taxon>eudicotyledons</taxon>
        <taxon>Gunneridae</taxon>
        <taxon>Pentapetalae</taxon>
        <taxon>rosids</taxon>
        <taxon>fabids</taxon>
        <taxon>Malpighiales</taxon>
        <taxon>Euphorbiaceae</taxon>
        <taxon>Crotonoideae</taxon>
        <taxon>Manihoteae</taxon>
        <taxon>Manihot</taxon>
    </lineage>
</organism>
<feature type="domain" description="CCHC-type" evidence="3">
    <location>
        <begin position="86"/>
        <end position="99"/>
    </location>
</feature>
<proteinExistence type="predicted"/>
<dbReference type="Pfam" id="PF14392">
    <property type="entry name" value="zf-CCHC_4"/>
    <property type="match status" value="1"/>
</dbReference>
<dbReference type="AlphaFoldDB" id="A0A2C9VDS7"/>
<accession>A0A2C9VDS7</accession>
<keyword evidence="1" id="KW-0479">Metal-binding</keyword>
<protein>
    <recommendedName>
        <fullName evidence="3">CCHC-type domain-containing protein</fullName>
    </recommendedName>
</protein>
<reference evidence="4" key="1">
    <citation type="submission" date="2016-02" db="EMBL/GenBank/DDBJ databases">
        <title>WGS assembly of Manihot esculenta.</title>
        <authorList>
            <person name="Bredeson J.V."/>
            <person name="Prochnik S.E."/>
            <person name="Lyons J.B."/>
            <person name="Schmutz J."/>
            <person name="Grimwood J."/>
            <person name="Vrebalov J."/>
            <person name="Bart R.S."/>
            <person name="Amuge T."/>
            <person name="Ferguson M.E."/>
            <person name="Green R."/>
            <person name="Putnam N."/>
            <person name="Stites J."/>
            <person name="Rounsley S."/>
            <person name="Rokhsar D.S."/>
        </authorList>
    </citation>
    <scope>NUCLEOTIDE SEQUENCE [LARGE SCALE GENOMIC DNA]</scope>
    <source>
        <tissue evidence="4">Leaf</tissue>
    </source>
</reference>
<dbReference type="GO" id="GO:0008270">
    <property type="term" value="F:zinc ion binding"/>
    <property type="evidence" value="ECO:0007669"/>
    <property type="project" value="UniProtKB-KW"/>
</dbReference>
<evidence type="ECO:0000259" key="3">
    <source>
        <dbReference type="PROSITE" id="PS50158"/>
    </source>
</evidence>
<dbReference type="EMBL" id="CM004394">
    <property type="protein sequence ID" value="OAY43299.1"/>
    <property type="molecule type" value="Genomic_DNA"/>
</dbReference>
<gene>
    <name evidence="4" type="ORF">MANES_08G058300</name>
</gene>
<evidence type="ECO:0000256" key="2">
    <source>
        <dbReference type="SAM" id="MobiDB-lite"/>
    </source>
</evidence>
<dbReference type="GO" id="GO:0003676">
    <property type="term" value="F:nucleic acid binding"/>
    <property type="evidence" value="ECO:0007669"/>
    <property type="project" value="InterPro"/>
</dbReference>
<evidence type="ECO:0000256" key="1">
    <source>
        <dbReference type="PROSITE-ProRule" id="PRU00047"/>
    </source>
</evidence>
<keyword evidence="1" id="KW-0863">Zinc-finger</keyword>
<dbReference type="PROSITE" id="PS50158">
    <property type="entry name" value="ZF_CCHC"/>
    <property type="match status" value="1"/>
</dbReference>
<dbReference type="InterPro" id="IPR001878">
    <property type="entry name" value="Znf_CCHC"/>
</dbReference>
<dbReference type="InterPro" id="IPR025836">
    <property type="entry name" value="Zn_knuckle_CX2CX4HX4C"/>
</dbReference>